<reference evidence="2" key="1">
    <citation type="journal article" date="2019" name="Sci. Rep.">
        <title>Draft genome of Tanacetum cinerariifolium, the natural source of mosquito coil.</title>
        <authorList>
            <person name="Yamashiro T."/>
            <person name="Shiraishi A."/>
            <person name="Satake H."/>
            <person name="Nakayama K."/>
        </authorList>
    </citation>
    <scope>NUCLEOTIDE SEQUENCE</scope>
</reference>
<organism evidence="2">
    <name type="scientific">Tanacetum cinerariifolium</name>
    <name type="common">Dalmatian daisy</name>
    <name type="synonym">Chrysanthemum cinerariifolium</name>
    <dbReference type="NCBI Taxonomy" id="118510"/>
    <lineage>
        <taxon>Eukaryota</taxon>
        <taxon>Viridiplantae</taxon>
        <taxon>Streptophyta</taxon>
        <taxon>Embryophyta</taxon>
        <taxon>Tracheophyta</taxon>
        <taxon>Spermatophyta</taxon>
        <taxon>Magnoliopsida</taxon>
        <taxon>eudicotyledons</taxon>
        <taxon>Gunneridae</taxon>
        <taxon>Pentapetalae</taxon>
        <taxon>asterids</taxon>
        <taxon>campanulids</taxon>
        <taxon>Asterales</taxon>
        <taxon>Asteraceae</taxon>
        <taxon>Asteroideae</taxon>
        <taxon>Anthemideae</taxon>
        <taxon>Anthemidinae</taxon>
        <taxon>Tanacetum</taxon>
    </lineage>
</organism>
<feature type="non-terminal residue" evidence="2">
    <location>
        <position position="1"/>
    </location>
</feature>
<feature type="compositionally biased region" description="Basic residues" evidence="1">
    <location>
        <begin position="34"/>
        <end position="46"/>
    </location>
</feature>
<gene>
    <name evidence="2" type="ORF">Tci_931999</name>
</gene>
<dbReference type="AlphaFoldDB" id="A0A699XP32"/>
<dbReference type="EMBL" id="BKCJ011872576">
    <property type="protein sequence ID" value="GFD60030.1"/>
    <property type="molecule type" value="Genomic_DNA"/>
</dbReference>
<name>A0A699XP32_TANCI</name>
<comment type="caution">
    <text evidence="2">The sequence shown here is derived from an EMBL/GenBank/DDBJ whole genome shotgun (WGS) entry which is preliminary data.</text>
</comment>
<feature type="region of interest" description="Disordered" evidence="1">
    <location>
        <begin position="1"/>
        <end position="77"/>
    </location>
</feature>
<proteinExistence type="predicted"/>
<evidence type="ECO:0000313" key="2">
    <source>
        <dbReference type="EMBL" id="GFD60030.1"/>
    </source>
</evidence>
<sequence>AVHHRRDLAAPGAPGRYRRQDHHAATLAGGERVAHRRGCRRRYRVAQRRDARRAQHSRRDEHRPGQASAVVPQERRR</sequence>
<accession>A0A699XP32</accession>
<evidence type="ECO:0000256" key="1">
    <source>
        <dbReference type="SAM" id="MobiDB-lite"/>
    </source>
</evidence>
<protein>
    <submittedName>
        <fullName evidence="2">Uncharacterized protein</fullName>
    </submittedName>
</protein>
<feature type="compositionally biased region" description="Basic and acidic residues" evidence="1">
    <location>
        <begin position="47"/>
        <end position="64"/>
    </location>
</feature>